<accession>A0A1F7RNB8</accession>
<dbReference type="Proteomes" id="UP000179266">
    <property type="component" value="Unassembled WGS sequence"/>
</dbReference>
<gene>
    <name evidence="1" type="ORF">A2161_05950</name>
</gene>
<protein>
    <submittedName>
        <fullName evidence="1">Uncharacterized protein</fullName>
    </submittedName>
</protein>
<proteinExistence type="predicted"/>
<evidence type="ECO:0000313" key="2">
    <source>
        <dbReference type="Proteomes" id="UP000179266"/>
    </source>
</evidence>
<evidence type="ECO:0000313" key="1">
    <source>
        <dbReference type="EMBL" id="OGL42494.1"/>
    </source>
</evidence>
<organism evidence="1 2">
    <name type="scientific">Candidatus Schekmanbacteria bacterium RBG_13_48_7</name>
    <dbReference type="NCBI Taxonomy" id="1817878"/>
    <lineage>
        <taxon>Bacteria</taxon>
        <taxon>Candidatus Schekmaniibacteriota</taxon>
    </lineage>
</organism>
<dbReference type="EMBL" id="MGDD01000321">
    <property type="protein sequence ID" value="OGL42494.1"/>
    <property type="molecule type" value="Genomic_DNA"/>
</dbReference>
<dbReference type="AlphaFoldDB" id="A0A1F7RNB8"/>
<reference evidence="1 2" key="1">
    <citation type="journal article" date="2016" name="Nat. Commun.">
        <title>Thousands of microbial genomes shed light on interconnected biogeochemical processes in an aquifer system.</title>
        <authorList>
            <person name="Anantharaman K."/>
            <person name="Brown C.T."/>
            <person name="Hug L.A."/>
            <person name="Sharon I."/>
            <person name="Castelle C.J."/>
            <person name="Probst A.J."/>
            <person name="Thomas B.C."/>
            <person name="Singh A."/>
            <person name="Wilkins M.J."/>
            <person name="Karaoz U."/>
            <person name="Brodie E.L."/>
            <person name="Williams K.H."/>
            <person name="Hubbard S.S."/>
            <person name="Banfield J.F."/>
        </authorList>
    </citation>
    <scope>NUCLEOTIDE SEQUENCE [LARGE SCALE GENOMIC DNA]</scope>
</reference>
<sequence>MLLTDGGLSTTVQDCRPIPPPQCNTKEIITTTTTGGYAVVYAYVCTYGLSDITVFAQVAEGLYGATAETTITGIGLQ</sequence>
<name>A0A1F7RNB8_9BACT</name>
<comment type="caution">
    <text evidence="1">The sequence shown here is derived from an EMBL/GenBank/DDBJ whole genome shotgun (WGS) entry which is preliminary data.</text>
</comment>